<name>A0A374PD62_9FIRM</name>
<dbReference type="Pfam" id="PF14203">
    <property type="entry name" value="TTRAP"/>
    <property type="match status" value="1"/>
</dbReference>
<evidence type="ECO:0000313" key="2">
    <source>
        <dbReference type="Proteomes" id="UP000263014"/>
    </source>
</evidence>
<dbReference type="AlphaFoldDB" id="A0A374PD62"/>
<sequence length="67" mass="7512">MAGFLISKRRCFYSSQQELVGNINAALPFMEPDLRELAARTLSKIDALTESEYAERAVYAADEVWPG</sequence>
<dbReference type="Gene3D" id="1.10.10.1850">
    <property type="entry name" value="Sporulation protein-like"/>
    <property type="match status" value="1"/>
</dbReference>
<protein>
    <submittedName>
        <fullName evidence="1">Conjugal transfer protein</fullName>
    </submittedName>
</protein>
<dbReference type="Proteomes" id="UP000263014">
    <property type="component" value="Unassembled WGS sequence"/>
</dbReference>
<proteinExistence type="predicted"/>
<organism evidence="1 2">
    <name type="scientific">Hungatella hathewayi</name>
    <dbReference type="NCBI Taxonomy" id="154046"/>
    <lineage>
        <taxon>Bacteria</taxon>
        <taxon>Bacillati</taxon>
        <taxon>Bacillota</taxon>
        <taxon>Clostridia</taxon>
        <taxon>Lachnospirales</taxon>
        <taxon>Lachnospiraceae</taxon>
        <taxon>Hungatella</taxon>
    </lineage>
</organism>
<dbReference type="EMBL" id="QSON01000001">
    <property type="protein sequence ID" value="RGJ08003.1"/>
    <property type="molecule type" value="Genomic_DNA"/>
</dbReference>
<dbReference type="RefSeq" id="WP_117630375.1">
    <property type="nucleotide sequence ID" value="NZ_QSON01000001.1"/>
</dbReference>
<gene>
    <name evidence="1" type="ORF">DXD79_00905</name>
</gene>
<comment type="caution">
    <text evidence="1">The sequence shown here is derived from an EMBL/GenBank/DDBJ whole genome shotgun (WGS) entry which is preliminary data.</text>
</comment>
<dbReference type="InterPro" id="IPR041965">
    <property type="entry name" value="TTRAP_sf"/>
</dbReference>
<evidence type="ECO:0000313" key="1">
    <source>
        <dbReference type="EMBL" id="RGJ08003.1"/>
    </source>
</evidence>
<reference evidence="1 2" key="1">
    <citation type="submission" date="2018-08" db="EMBL/GenBank/DDBJ databases">
        <title>A genome reference for cultivated species of the human gut microbiota.</title>
        <authorList>
            <person name="Zou Y."/>
            <person name="Xue W."/>
            <person name="Luo G."/>
        </authorList>
    </citation>
    <scope>NUCLEOTIDE SEQUENCE [LARGE SCALE GENOMIC DNA]</scope>
    <source>
        <strain evidence="1 2">TM09-12</strain>
    </source>
</reference>
<dbReference type="InterPro" id="IPR025468">
    <property type="entry name" value="TTRAP"/>
</dbReference>
<accession>A0A374PD62</accession>